<dbReference type="PIRSF" id="PIRSF036962">
    <property type="entry name" value="UCP036962_SignTr_Ycf55"/>
    <property type="match status" value="1"/>
</dbReference>
<organism evidence="1">
    <name type="scientific">Gronococcus sybilensis</name>
    <dbReference type="NCBI Taxonomy" id="3028029"/>
    <lineage>
        <taxon>Eukaryota</taxon>
        <taxon>Rhodophyta</taxon>
        <taxon>Bangiophyceae</taxon>
        <taxon>Cavernulicolales</taxon>
        <taxon>Cavernulicolaceae</taxon>
        <taxon>Gronococcus</taxon>
    </lineage>
</organism>
<dbReference type="EMBL" id="OP616812">
    <property type="protein sequence ID" value="WDA99042.1"/>
    <property type="molecule type" value="Genomic_DNA"/>
</dbReference>
<name>A0A9Y1MWX7_9RHOD</name>
<keyword evidence="1" id="KW-0934">Plastid</keyword>
<geneLocation type="plastid" evidence="1"/>
<dbReference type="Pfam" id="PF12452">
    <property type="entry name" value="DUF3685"/>
    <property type="match status" value="1"/>
</dbReference>
<dbReference type="InterPro" id="IPR022552">
    <property type="entry name" value="UPF_Ycf55"/>
</dbReference>
<sequence>MSSSWPKNQGLLLDQYVAFVFTKTLYKCKNNVKNYTDTSLPLDILEENTKKKLLIIVLNNLEKFIVELKSENISKIYLTKNRNFLLLQFFHNSLHEFCRYFHLHGNIHVRNNSINKLLCKEAPFLLEIVCIYLIFGDSANINNIFHDTPRRLSYTKVTAFIENLTIKISNAIMLAMIKFSSTNLLTKKYINLDLIQSIREYEKFKNFIILKDYMYYIFFRPRDIYNGYYQLWIIKECGLDYLNIHVYRIEEFKELEGFSLLVTLWMELQDLFLPQLKFLLLGVGKAITYVFNRLINKFIIYITKSIRRNHTA</sequence>
<proteinExistence type="predicted"/>
<reference evidence="1" key="1">
    <citation type="journal article" date="2023" name="J. Phycol.">
        <title>Revised classification of the Cyanidiophyceae based on plastid genome data with descriptions of the Cavernulicolales ord. nov. and Galdieriales ord. nov. (Rhodophyta).</title>
        <authorList>
            <person name="Park S.I."/>
            <person name="Cho C.H."/>
            <person name="Ciniglia C."/>
            <person name="Huang T.Y."/>
            <person name="Liu S.L."/>
            <person name="Bustamante D.E."/>
            <person name="Calderon M.S."/>
            <person name="Mansilla A."/>
            <person name="McDermott T."/>
            <person name="Andersen R.A."/>
            <person name="Yoon H.S."/>
        </authorList>
    </citation>
    <scope>NUCLEOTIDE SEQUENCE</scope>
</reference>
<dbReference type="AlphaFoldDB" id="A0A9Y1MWX7"/>
<evidence type="ECO:0000313" key="1">
    <source>
        <dbReference type="EMBL" id="WDA99042.1"/>
    </source>
</evidence>
<accession>A0A9Y1MWX7</accession>
<dbReference type="InterPro" id="IPR017077">
    <property type="entry name" value="Uncharacterised_Ycf55_algae"/>
</dbReference>
<gene>
    <name evidence="1" type="primary">ycf55</name>
    <name evidence="1" type="ORF">GRSY_037</name>
</gene>
<protein>
    <submittedName>
        <fullName evidence="1">Uncharacterized protein</fullName>
    </submittedName>
</protein>